<dbReference type="CDD" id="cd00761">
    <property type="entry name" value="Glyco_tranf_GTA_type"/>
    <property type="match status" value="1"/>
</dbReference>
<dbReference type="PANTHER" id="PTHR43685">
    <property type="entry name" value="GLYCOSYLTRANSFERASE"/>
    <property type="match status" value="1"/>
</dbReference>
<dbReference type="Gene3D" id="3.90.550.10">
    <property type="entry name" value="Spore Coat Polysaccharide Biosynthesis Protein SpsA, Chain A"/>
    <property type="match status" value="1"/>
</dbReference>
<dbReference type="AlphaFoldDB" id="A0A381SZD8"/>
<accession>A0A381SZD8</accession>
<dbReference type="InterPro" id="IPR001173">
    <property type="entry name" value="Glyco_trans_2-like"/>
</dbReference>
<dbReference type="Pfam" id="PF00535">
    <property type="entry name" value="Glycos_transf_2"/>
    <property type="match status" value="1"/>
</dbReference>
<dbReference type="EMBL" id="UINC01003800">
    <property type="protein sequence ID" value="SVA09352.1"/>
    <property type="molecule type" value="Genomic_DNA"/>
</dbReference>
<evidence type="ECO:0000313" key="2">
    <source>
        <dbReference type="EMBL" id="SVA09352.1"/>
    </source>
</evidence>
<proteinExistence type="predicted"/>
<dbReference type="InterPro" id="IPR050834">
    <property type="entry name" value="Glycosyltransf_2"/>
</dbReference>
<feature type="domain" description="Glycosyltransferase 2-like" evidence="1">
    <location>
        <begin position="4"/>
        <end position="168"/>
    </location>
</feature>
<name>A0A381SZD8_9ZZZZ</name>
<sequence length="305" mass="33932">MKVSVIVSAYNAADILGTTLPPLLSQDYSSEKLQIIVVNDASTDGTAALLASPKWTDRCEIIHHETNLGRCATRNSGLHAATGDLVIFIDCDIEVGNDFVSRHVERHSDPQVTGLLSNLQPAISPLRQKYHRYLFHGRRGAKTVGGETPLPYRYFILTATSIQRSALEETGEFKKELTGYGIDLHYAYRLWKNFPENLFYEPDIIVKQHKLKTFPLALSDFGNYGASNLPIILDEFPELGKNMGIDFVKGSNSLKRCAGALLFNPLTRGVGRLLKALFPSPICNPFIRYLMVDAVVTGYRLTLKS</sequence>
<gene>
    <name evidence="2" type="ORF">METZ01_LOCUS62206</name>
</gene>
<protein>
    <recommendedName>
        <fullName evidence="1">Glycosyltransferase 2-like domain-containing protein</fullName>
    </recommendedName>
</protein>
<organism evidence="2">
    <name type="scientific">marine metagenome</name>
    <dbReference type="NCBI Taxonomy" id="408172"/>
    <lineage>
        <taxon>unclassified sequences</taxon>
        <taxon>metagenomes</taxon>
        <taxon>ecological metagenomes</taxon>
    </lineage>
</organism>
<dbReference type="PANTHER" id="PTHR43685:SF3">
    <property type="entry name" value="SLR2126 PROTEIN"/>
    <property type="match status" value="1"/>
</dbReference>
<dbReference type="InterPro" id="IPR029044">
    <property type="entry name" value="Nucleotide-diphossugar_trans"/>
</dbReference>
<dbReference type="SUPFAM" id="SSF53448">
    <property type="entry name" value="Nucleotide-diphospho-sugar transferases"/>
    <property type="match status" value="1"/>
</dbReference>
<reference evidence="2" key="1">
    <citation type="submission" date="2018-05" db="EMBL/GenBank/DDBJ databases">
        <authorList>
            <person name="Lanie J.A."/>
            <person name="Ng W.-L."/>
            <person name="Kazmierczak K.M."/>
            <person name="Andrzejewski T.M."/>
            <person name="Davidsen T.M."/>
            <person name="Wayne K.J."/>
            <person name="Tettelin H."/>
            <person name="Glass J.I."/>
            <person name="Rusch D."/>
            <person name="Podicherti R."/>
            <person name="Tsui H.-C.T."/>
            <person name="Winkler M.E."/>
        </authorList>
    </citation>
    <scope>NUCLEOTIDE SEQUENCE</scope>
</reference>
<evidence type="ECO:0000259" key="1">
    <source>
        <dbReference type="Pfam" id="PF00535"/>
    </source>
</evidence>